<dbReference type="EC" id="2.1.3.-" evidence="3"/>
<dbReference type="eggNOG" id="COG4106">
    <property type="taxonomic scope" value="Bacteria"/>
</dbReference>
<evidence type="ECO:0000256" key="3">
    <source>
        <dbReference type="HAMAP-Rule" id="MF_01589"/>
    </source>
</evidence>
<dbReference type="OrthoDB" id="9779941at2"/>
<dbReference type="HOGENOM" id="CLU_078475_0_0_6"/>
<dbReference type="Pfam" id="PF13649">
    <property type="entry name" value="Methyltransf_25"/>
    <property type="match status" value="1"/>
</dbReference>
<dbReference type="GO" id="GO:0008168">
    <property type="term" value="F:methyltransferase activity"/>
    <property type="evidence" value="ECO:0007669"/>
    <property type="project" value="UniProtKB-KW"/>
</dbReference>
<dbReference type="NCBIfam" id="NF011995">
    <property type="entry name" value="PRK15451.1"/>
    <property type="match status" value="1"/>
</dbReference>
<feature type="binding site" evidence="3">
    <location>
        <position position="205"/>
    </location>
    <ligand>
        <name>S-adenosyl-L-methionine</name>
        <dbReference type="ChEBI" id="CHEBI:59789"/>
    </ligand>
</feature>
<evidence type="ECO:0000256" key="2">
    <source>
        <dbReference type="ARBA" id="ARBA00022691"/>
    </source>
</evidence>
<evidence type="ECO:0000313" key="6">
    <source>
        <dbReference type="EMBL" id="EAQ96054.1"/>
    </source>
</evidence>
<feature type="binding site" evidence="3 4">
    <location>
        <begin position="123"/>
        <end position="124"/>
    </location>
    <ligand>
        <name>S-adenosyl-L-methionine</name>
        <dbReference type="ChEBI" id="CHEBI:59789"/>
    </ligand>
</feature>
<dbReference type="RefSeq" id="WP_008294100.1">
    <property type="nucleotide sequence ID" value="NZ_CM002299.1"/>
</dbReference>
<dbReference type="STRING" id="314285.KT71_08360"/>
<feature type="binding site" evidence="3 4">
    <location>
        <begin position="70"/>
        <end position="72"/>
    </location>
    <ligand>
        <name>S-adenosyl-L-methionine</name>
        <dbReference type="ChEBI" id="CHEBI:59789"/>
    </ligand>
</feature>
<dbReference type="PIRSF" id="PIRSF006325">
    <property type="entry name" value="MeTrfase_bac"/>
    <property type="match status" value="1"/>
</dbReference>
<comment type="similarity">
    <text evidence="3">Belongs to the class I-like SAM-binding methyltransferase superfamily. Cx-SAM synthase family.</text>
</comment>
<comment type="caution">
    <text evidence="6">The sequence shown here is derived from an EMBL/GenBank/DDBJ whole genome shotgun (WGS) entry which is preliminary data.</text>
</comment>
<dbReference type="PANTHER" id="PTHR43861:SF2">
    <property type="entry name" value="CARBOXY-S-ADENOSYL-L-METHIONINE SYNTHASE"/>
    <property type="match status" value="1"/>
</dbReference>
<dbReference type="CDD" id="cd02440">
    <property type="entry name" value="AdoMet_MTases"/>
    <property type="match status" value="1"/>
</dbReference>
<dbReference type="PANTHER" id="PTHR43861">
    <property type="entry name" value="TRANS-ACONITATE 2-METHYLTRANSFERASE-RELATED"/>
    <property type="match status" value="1"/>
</dbReference>
<dbReference type="GO" id="GO:0002098">
    <property type="term" value="P:tRNA wobble uridine modification"/>
    <property type="evidence" value="ECO:0007669"/>
    <property type="project" value="InterPro"/>
</dbReference>
<sequence length="248" mass="27528">MSDKPRHSNPDTLFSDPLRAPGPFRFDSDVVSVFPDMIRRSVPGYETVIAMSGLLAGRFARPHSNVYDLGCSLGATTLSMRRHIEVPDCVIVGIDNSAAMIARCRELIDRDPGSVAVELREGDILKSDIANASMVVLNYTLQFVPREHRLDLLKGIADALLPGGILVLSEKVVFPDESLNQLNIDLHHDFKRAHGYSDLEIARKRDSIENVLVPESIEQHRKRLASAGFSSSDVWFQCFNFASIIALK</sequence>
<keyword evidence="6" id="KW-0489">Methyltransferase</keyword>
<feature type="binding site" evidence="3 4">
    <location>
        <begin position="95"/>
        <end position="96"/>
    </location>
    <ligand>
        <name>S-adenosyl-L-methionine</name>
        <dbReference type="ChEBI" id="CHEBI:59789"/>
    </ligand>
</feature>
<dbReference type="GO" id="GO:1904047">
    <property type="term" value="F:S-adenosyl-L-methionine binding"/>
    <property type="evidence" value="ECO:0007669"/>
    <property type="project" value="UniProtKB-UniRule"/>
</dbReference>
<accession>A4AD01</accession>
<keyword evidence="7" id="KW-1185">Reference proteome</keyword>
<dbReference type="NCBIfam" id="TIGR00740">
    <property type="entry name" value="carboxy-S-adenosyl-L-methionine synthase CmoA"/>
    <property type="match status" value="1"/>
</dbReference>
<gene>
    <name evidence="3" type="primary">cmoA</name>
    <name evidence="6" type="ORF">KT71_08360</name>
</gene>
<dbReference type="InterPro" id="IPR041698">
    <property type="entry name" value="Methyltransf_25"/>
</dbReference>
<comment type="function">
    <text evidence="3">Catalyzes the conversion of S-adenosyl-L-methionine (SAM) to carboxy-S-adenosyl-L-methionine (Cx-SAM).</text>
</comment>
<evidence type="ECO:0000256" key="1">
    <source>
        <dbReference type="ARBA" id="ARBA00022679"/>
    </source>
</evidence>
<organism evidence="6 7">
    <name type="scientific">Congregibacter litoralis KT71</name>
    <dbReference type="NCBI Taxonomy" id="314285"/>
    <lineage>
        <taxon>Bacteria</taxon>
        <taxon>Pseudomonadati</taxon>
        <taxon>Pseudomonadota</taxon>
        <taxon>Gammaproteobacteria</taxon>
        <taxon>Cellvibrionales</taxon>
        <taxon>Halieaceae</taxon>
        <taxon>Congregibacter</taxon>
    </lineage>
</organism>
<dbReference type="InterPro" id="IPR005271">
    <property type="entry name" value="CmoA"/>
</dbReference>
<evidence type="ECO:0000313" key="7">
    <source>
        <dbReference type="Proteomes" id="UP000019205"/>
    </source>
</evidence>
<comment type="subunit">
    <text evidence="3">Homodimer.</text>
</comment>
<dbReference type="SUPFAM" id="SSF53335">
    <property type="entry name" value="S-adenosyl-L-methionine-dependent methyltransferases"/>
    <property type="match status" value="1"/>
</dbReference>
<dbReference type="EMBL" id="AAOA02000003">
    <property type="protein sequence ID" value="EAQ96054.1"/>
    <property type="molecule type" value="Genomic_DNA"/>
</dbReference>
<feature type="binding site" evidence="3 4">
    <location>
        <position position="138"/>
    </location>
    <ligand>
        <name>S-adenosyl-L-methionine</name>
        <dbReference type="ChEBI" id="CHEBI:59789"/>
    </ligand>
</feature>
<dbReference type="GO" id="GO:0016743">
    <property type="term" value="F:carboxyl- or carbamoyltransferase activity"/>
    <property type="evidence" value="ECO:0007669"/>
    <property type="project" value="UniProtKB-UniRule"/>
</dbReference>
<reference evidence="6 7" key="1">
    <citation type="journal article" date="2007" name="Proc. Natl. Acad. Sci. U.S.A.">
        <title>Characterization of a marine gammaproteobacterium capable of aerobic anoxygenic photosynthesis.</title>
        <authorList>
            <person name="Fuchs B.M."/>
            <person name="Spring S."/>
            <person name="Teeling H."/>
            <person name="Quast C."/>
            <person name="Wulf J."/>
            <person name="Schattenhofer M."/>
            <person name="Yan S."/>
            <person name="Ferriera S."/>
            <person name="Johnson J."/>
            <person name="Glockner F.O."/>
            <person name="Amann R."/>
        </authorList>
    </citation>
    <scope>NUCLEOTIDE SEQUENCE [LARGE SCALE GENOMIC DNA]</scope>
    <source>
        <strain evidence="6">KT71</strain>
    </source>
</reference>
<evidence type="ECO:0000259" key="5">
    <source>
        <dbReference type="Pfam" id="PF13649"/>
    </source>
</evidence>
<dbReference type="Gene3D" id="3.40.50.150">
    <property type="entry name" value="Vaccinia Virus protein VP39"/>
    <property type="match status" value="1"/>
</dbReference>
<proteinExistence type="inferred from homology"/>
<feature type="binding site" evidence="3 4">
    <location>
        <position position="45"/>
    </location>
    <ligand>
        <name>S-adenosyl-L-methionine</name>
        <dbReference type="ChEBI" id="CHEBI:59789"/>
    </ligand>
</feature>
<protein>
    <recommendedName>
        <fullName evidence="3">Carboxy-S-adenosyl-L-methionine synthase</fullName>
        <shortName evidence="3">Cx-SAM synthase</shortName>
        <ecNumber evidence="3">2.1.3.-</ecNumber>
    </recommendedName>
</protein>
<comment type="catalytic activity">
    <reaction evidence="3">
        <text>prephenate + S-adenosyl-L-methionine = carboxy-S-adenosyl-L-methionine + 3-phenylpyruvate + H2O</text>
        <dbReference type="Rhea" id="RHEA:51692"/>
        <dbReference type="ChEBI" id="CHEBI:15377"/>
        <dbReference type="ChEBI" id="CHEBI:18005"/>
        <dbReference type="ChEBI" id="CHEBI:29934"/>
        <dbReference type="ChEBI" id="CHEBI:59789"/>
        <dbReference type="ChEBI" id="CHEBI:134278"/>
    </reaction>
</comment>
<dbReference type="AlphaFoldDB" id="A4AD01"/>
<dbReference type="InterPro" id="IPR029063">
    <property type="entry name" value="SAM-dependent_MTases_sf"/>
</dbReference>
<keyword evidence="1 3" id="KW-0808">Transferase</keyword>
<dbReference type="HAMAP" id="MF_01589">
    <property type="entry name" value="Cx_SAM_synthase"/>
    <property type="match status" value="1"/>
</dbReference>
<dbReference type="GO" id="GO:0032259">
    <property type="term" value="P:methylation"/>
    <property type="evidence" value="ECO:0007669"/>
    <property type="project" value="UniProtKB-KW"/>
</dbReference>
<name>A4AD01_9GAMM</name>
<evidence type="ECO:0000256" key="4">
    <source>
        <dbReference type="PIRSR" id="PIRSR006325-1"/>
    </source>
</evidence>
<reference evidence="6 7" key="2">
    <citation type="journal article" date="2009" name="PLoS ONE">
        <title>The photosynthetic apparatus and its regulation in the aerobic gammaproteobacterium Congregibacter litoralis gen. nov., sp. nov.</title>
        <authorList>
            <person name="Spring S."/>
            <person name="Lunsdorf H."/>
            <person name="Fuchs B.M."/>
            <person name="Tindall B.J."/>
        </authorList>
    </citation>
    <scope>NUCLEOTIDE SEQUENCE [LARGE SCALE GENOMIC DNA]</scope>
    <source>
        <strain evidence="6">KT71</strain>
    </source>
</reference>
<feature type="domain" description="Methyltransferase" evidence="5">
    <location>
        <begin position="66"/>
        <end position="164"/>
    </location>
</feature>
<keyword evidence="2 3" id="KW-0949">S-adenosyl-L-methionine</keyword>
<dbReference type="Proteomes" id="UP000019205">
    <property type="component" value="Chromosome"/>
</dbReference>